<dbReference type="InterPro" id="IPR036388">
    <property type="entry name" value="WH-like_DNA-bd_sf"/>
</dbReference>
<dbReference type="Gene3D" id="3.40.50.300">
    <property type="entry name" value="P-loop containing nucleotide triphosphate hydrolases"/>
    <property type="match status" value="1"/>
</dbReference>
<dbReference type="InterPro" id="IPR008823">
    <property type="entry name" value="RuvB_wg_C"/>
</dbReference>
<dbReference type="InterPro" id="IPR008824">
    <property type="entry name" value="RuvB-like_N"/>
</dbReference>
<dbReference type="GO" id="GO:0006310">
    <property type="term" value="P:DNA recombination"/>
    <property type="evidence" value="ECO:0007669"/>
    <property type="project" value="UniProtKB-UniRule"/>
</dbReference>
<keyword evidence="6 9" id="KW-0238">DNA-binding</keyword>
<feature type="region of interest" description="Small ATPAse domain (RuvB-S)" evidence="9">
    <location>
        <begin position="211"/>
        <end position="281"/>
    </location>
</feature>
<keyword evidence="3 9" id="KW-0227">DNA damage</keyword>
<dbReference type="SMART" id="SM00382">
    <property type="entry name" value="AAA"/>
    <property type="match status" value="1"/>
</dbReference>
<keyword evidence="8 9" id="KW-0234">DNA repair</keyword>
<evidence type="ECO:0000256" key="5">
    <source>
        <dbReference type="ARBA" id="ARBA00022840"/>
    </source>
</evidence>
<feature type="binding site" evidence="9">
    <location>
        <position position="49"/>
    </location>
    <ligand>
        <name>ATP</name>
        <dbReference type="ChEBI" id="CHEBI:30616"/>
    </ligand>
</feature>
<dbReference type="PANTHER" id="PTHR42848">
    <property type="match status" value="1"/>
</dbReference>
<dbReference type="InterPro" id="IPR004605">
    <property type="entry name" value="DNA_helicase_Holl-junc_RuvB"/>
</dbReference>
<feature type="binding site" evidence="9">
    <location>
        <position position="200"/>
    </location>
    <ligand>
        <name>ATP</name>
        <dbReference type="ChEBI" id="CHEBI:30616"/>
    </ligand>
</feature>
<dbReference type="GO" id="GO:0009378">
    <property type="term" value="F:four-way junction helicase activity"/>
    <property type="evidence" value="ECO:0007669"/>
    <property type="project" value="InterPro"/>
</dbReference>
<sequence>MVTLKENSSNSVNNNMQDTQALNTGVLENSLRMVSSSPIENEQISDEELRPHALEGFIGQPLLKAQLQLFLDAARLRNVPPDHILLAGPPGLGKTTLAMIVANELGVSIRVTSGPAIQHAGDLASILSSLDTGEVLFIDEIHRLPRAAEELLYIAMEDFRVDVMVGKGPGASSIPLTLPHFTVVGATTREGMLPSPLRARFGFTAHLDFYPKDELEKLIERSSTVLGVKLADQAAKELAMRSRGTPRIANRLLRRVRDWAVVNNLKEVDCESVVKALALYQIDKQGLDRLDIAVLKAIVSQFNGGPVGLNNLAAMVGEESETVETVCEPYLVREGFLIRTPKGRVATKKAWEHLGLESPKMSDR</sequence>
<dbReference type="NCBIfam" id="TIGR00635">
    <property type="entry name" value="ruvB"/>
    <property type="match status" value="1"/>
</dbReference>
<feature type="domain" description="AAA+ ATPase" evidence="10">
    <location>
        <begin position="80"/>
        <end position="213"/>
    </location>
</feature>
<accession>A0A133NQM2</accession>
<keyword evidence="4 9" id="KW-0378">Hydrolase</keyword>
<dbReference type="InterPro" id="IPR041445">
    <property type="entry name" value="AAA_lid_4"/>
</dbReference>
<evidence type="ECO:0000256" key="6">
    <source>
        <dbReference type="ARBA" id="ARBA00023125"/>
    </source>
</evidence>
<evidence type="ECO:0000256" key="7">
    <source>
        <dbReference type="ARBA" id="ARBA00023172"/>
    </source>
</evidence>
<dbReference type="InterPro" id="IPR027417">
    <property type="entry name" value="P-loop_NTPase"/>
</dbReference>
<keyword evidence="2 9" id="KW-0547">Nucleotide-binding</keyword>
<evidence type="ECO:0000256" key="9">
    <source>
        <dbReference type="HAMAP-Rule" id="MF_00016"/>
    </source>
</evidence>
<feature type="binding site" evidence="9">
    <location>
        <position position="95"/>
    </location>
    <ligand>
        <name>Mg(2+)</name>
        <dbReference type="ChEBI" id="CHEBI:18420"/>
    </ligand>
</feature>
<feature type="binding site" evidence="9">
    <location>
        <position position="95"/>
    </location>
    <ligand>
        <name>ATP</name>
        <dbReference type="ChEBI" id="CHEBI:30616"/>
    </ligand>
</feature>
<dbReference type="GO" id="GO:0005737">
    <property type="term" value="C:cytoplasm"/>
    <property type="evidence" value="ECO:0007669"/>
    <property type="project" value="UniProtKB-SubCell"/>
</dbReference>
<feature type="binding site" evidence="9">
    <location>
        <position position="344"/>
    </location>
    <ligand>
        <name>DNA</name>
        <dbReference type="ChEBI" id="CHEBI:16991"/>
    </ligand>
</feature>
<evidence type="ECO:0000313" key="12">
    <source>
        <dbReference type="Proteomes" id="UP000070558"/>
    </source>
</evidence>
<comment type="subunit">
    <text evidence="9">Homohexamer. Forms an RuvA(8)-RuvB(12)-Holliday junction (HJ) complex. HJ DNA is sandwiched between 2 RuvA tetramers; dsDNA enters through RuvA and exits via RuvB. An RuvB hexamer assembles on each DNA strand where it exits the tetramer. Each RuvB hexamer is contacted by two RuvA subunits (via domain III) on 2 adjacent RuvB subunits; this complex drives branch migration. In the full resolvosome a probable DNA-RuvA(4)-RuvB(12)-RuvC(2) complex forms which resolves the HJ.</text>
</comment>
<evidence type="ECO:0000256" key="2">
    <source>
        <dbReference type="ARBA" id="ARBA00022741"/>
    </source>
</evidence>
<organism evidence="11 12">
    <name type="scientific">Gardnerella vaginalis</name>
    <dbReference type="NCBI Taxonomy" id="2702"/>
    <lineage>
        <taxon>Bacteria</taxon>
        <taxon>Bacillati</taxon>
        <taxon>Actinomycetota</taxon>
        <taxon>Actinomycetes</taxon>
        <taxon>Bifidobacteriales</taxon>
        <taxon>Bifidobacteriaceae</taxon>
        <taxon>Gardnerella</taxon>
    </lineage>
</organism>
<dbReference type="Gene3D" id="1.10.8.60">
    <property type="match status" value="1"/>
</dbReference>
<comment type="similarity">
    <text evidence="9">Belongs to the RuvB family.</text>
</comment>
<evidence type="ECO:0000256" key="8">
    <source>
        <dbReference type="ARBA" id="ARBA00023204"/>
    </source>
</evidence>
<keyword evidence="5 9" id="KW-0067">ATP-binding</keyword>
<dbReference type="PANTHER" id="PTHR42848:SF1">
    <property type="entry name" value="HOLLIDAY JUNCTION BRANCH MIGRATION COMPLEX SUBUNIT RUVB"/>
    <property type="match status" value="1"/>
</dbReference>
<evidence type="ECO:0000256" key="4">
    <source>
        <dbReference type="ARBA" id="ARBA00022801"/>
    </source>
</evidence>
<dbReference type="NCBIfam" id="NF000868">
    <property type="entry name" value="PRK00080.1"/>
    <property type="match status" value="1"/>
</dbReference>
<dbReference type="InterPro" id="IPR003593">
    <property type="entry name" value="AAA+_ATPase"/>
</dbReference>
<dbReference type="EMBL" id="LRQA01000029">
    <property type="protein sequence ID" value="KXA18538.1"/>
    <property type="molecule type" value="Genomic_DNA"/>
</dbReference>
<comment type="caution">
    <text evidence="11">The sequence shown here is derived from an EMBL/GenBank/DDBJ whole genome shotgun (WGS) entry which is preliminary data.</text>
</comment>
<evidence type="ECO:0000256" key="3">
    <source>
        <dbReference type="ARBA" id="ARBA00022763"/>
    </source>
</evidence>
<comment type="catalytic activity">
    <reaction evidence="9">
        <text>ATP + H2O = ADP + phosphate + H(+)</text>
        <dbReference type="Rhea" id="RHEA:13065"/>
        <dbReference type="ChEBI" id="CHEBI:15377"/>
        <dbReference type="ChEBI" id="CHEBI:15378"/>
        <dbReference type="ChEBI" id="CHEBI:30616"/>
        <dbReference type="ChEBI" id="CHEBI:43474"/>
        <dbReference type="ChEBI" id="CHEBI:456216"/>
    </reaction>
</comment>
<evidence type="ECO:0000259" key="10">
    <source>
        <dbReference type="SMART" id="SM00382"/>
    </source>
</evidence>
<dbReference type="Pfam" id="PF05496">
    <property type="entry name" value="RuvB_N"/>
    <property type="match status" value="1"/>
</dbReference>
<dbReference type="SUPFAM" id="SSF52540">
    <property type="entry name" value="P-loop containing nucleoside triphosphate hydrolases"/>
    <property type="match status" value="1"/>
</dbReference>
<feature type="binding site" evidence="9">
    <location>
        <position position="94"/>
    </location>
    <ligand>
        <name>ATP</name>
        <dbReference type="ChEBI" id="CHEBI:30616"/>
    </ligand>
</feature>
<evidence type="ECO:0000313" key="11">
    <source>
        <dbReference type="EMBL" id="KXA18538.1"/>
    </source>
</evidence>
<dbReference type="PATRIC" id="fig|2702.99.peg.464"/>
<dbReference type="Pfam" id="PF17864">
    <property type="entry name" value="AAA_lid_4"/>
    <property type="match status" value="1"/>
</dbReference>
<feature type="binding site" evidence="9">
    <location>
        <position position="50"/>
    </location>
    <ligand>
        <name>ATP</name>
        <dbReference type="ChEBI" id="CHEBI:30616"/>
    </ligand>
</feature>
<comment type="function">
    <text evidence="9">The RuvA-RuvB-RuvC complex processes Holliday junction (HJ) DNA during genetic recombination and DNA repair, while the RuvA-RuvB complex plays an important role in the rescue of blocked DNA replication forks via replication fork reversal (RFR). RuvA specifically binds to HJ cruciform DNA, conferring on it an open structure. The RuvB hexamer acts as an ATP-dependent pump, pulling dsDNA into and through the RuvAB complex. RuvB forms 2 homohexamers on either side of HJ DNA bound by 1 or 2 RuvA tetramers; 4 subunits per hexamer contact DNA at a time. Coordinated motions by a converter formed by DNA-disengaged RuvB subunits stimulates ATP hydrolysis and nucleotide exchange. Immobilization of the converter enables RuvB to convert the ATP-contained energy into a lever motion, pulling 2 nucleotides of DNA out of the RuvA tetramer per ATP hydrolyzed, thus driving DNA branch migration. The RuvB motors rotate together with the DNA substrate, which together with the progressing nucleotide cycle form the mechanistic basis for DNA recombination by continuous HJ branch migration. Branch migration allows RuvC to scan DNA until it finds its consensus sequence, where it cleaves and resolves cruciform DNA.</text>
</comment>
<reference evidence="11 12" key="1">
    <citation type="submission" date="2016-01" db="EMBL/GenBank/DDBJ databases">
        <authorList>
            <person name="Oliw E.H."/>
        </authorList>
    </citation>
    <scope>NUCLEOTIDE SEQUENCE [LARGE SCALE GENOMIC DNA]</scope>
    <source>
        <strain evidence="11 12">GED7760B</strain>
    </source>
</reference>
<dbReference type="Gene3D" id="1.10.10.10">
    <property type="entry name" value="Winged helix-like DNA-binding domain superfamily/Winged helix DNA-binding domain"/>
    <property type="match status" value="1"/>
</dbReference>
<dbReference type="InterPro" id="IPR036390">
    <property type="entry name" value="WH_DNA-bd_sf"/>
</dbReference>
<dbReference type="CDD" id="cd00009">
    <property type="entry name" value="AAA"/>
    <property type="match status" value="1"/>
</dbReference>
<feature type="binding site" evidence="9">
    <location>
        <begin position="157"/>
        <end position="159"/>
    </location>
    <ligand>
        <name>ATP</name>
        <dbReference type="ChEBI" id="CHEBI:30616"/>
    </ligand>
</feature>
<dbReference type="AlphaFoldDB" id="A0A133NQM2"/>
<keyword evidence="11" id="KW-0347">Helicase</keyword>
<dbReference type="SUPFAM" id="SSF46785">
    <property type="entry name" value="Winged helix' DNA-binding domain"/>
    <property type="match status" value="1"/>
</dbReference>
<dbReference type="GO" id="GO:0005524">
    <property type="term" value="F:ATP binding"/>
    <property type="evidence" value="ECO:0007669"/>
    <property type="project" value="UniProtKB-UniRule"/>
</dbReference>
<gene>
    <name evidence="9" type="primary">ruvB</name>
    <name evidence="11" type="ORF">HMPREF3216_00469</name>
</gene>
<feature type="binding site" evidence="9">
    <location>
        <position position="96"/>
    </location>
    <ligand>
        <name>ATP</name>
        <dbReference type="ChEBI" id="CHEBI:30616"/>
    </ligand>
</feature>
<dbReference type="HAMAP" id="MF_00016">
    <property type="entry name" value="DNA_HJ_migration_RuvB"/>
    <property type="match status" value="1"/>
</dbReference>
<feature type="binding site" evidence="9">
    <location>
        <position position="91"/>
    </location>
    <ligand>
        <name>ATP</name>
        <dbReference type="ChEBI" id="CHEBI:30616"/>
    </ligand>
</feature>
<comment type="subcellular location">
    <subcellularLocation>
        <location evidence="9">Cytoplasm</location>
    </subcellularLocation>
</comment>
<feature type="binding site" evidence="9">
    <location>
        <position position="247"/>
    </location>
    <ligand>
        <name>ATP</name>
        <dbReference type="ChEBI" id="CHEBI:30616"/>
    </ligand>
</feature>
<dbReference type="GO" id="GO:0006281">
    <property type="term" value="P:DNA repair"/>
    <property type="evidence" value="ECO:0007669"/>
    <property type="project" value="UniProtKB-UniRule"/>
</dbReference>
<dbReference type="EC" id="3.6.4.-" evidence="9"/>
<dbReference type="Pfam" id="PF05491">
    <property type="entry name" value="WHD_RuvB"/>
    <property type="match status" value="1"/>
</dbReference>
<feature type="binding site" evidence="9">
    <location>
        <position position="210"/>
    </location>
    <ligand>
        <name>ATP</name>
        <dbReference type="ChEBI" id="CHEBI:30616"/>
    </ligand>
</feature>
<name>A0A133NQM2_GARVA</name>
<comment type="caution">
    <text evidence="9">Lacks conserved residue(s) required for the propagation of feature annotation.</text>
</comment>
<dbReference type="GO" id="GO:0000400">
    <property type="term" value="F:four-way junction DNA binding"/>
    <property type="evidence" value="ECO:0007669"/>
    <property type="project" value="UniProtKB-UniRule"/>
</dbReference>
<proteinExistence type="inferred from homology"/>
<evidence type="ECO:0000256" key="1">
    <source>
        <dbReference type="ARBA" id="ARBA00022490"/>
    </source>
</evidence>
<comment type="domain">
    <text evidence="9">Has 3 domains, the large (RuvB-L) and small ATPase (RuvB-S) domains and the C-terminal head (RuvB-H) domain. The head domain binds DNA, while the ATPase domains jointly bind ATP, ADP or are empty depending on the state of the subunit in the translocation cycle. During a single DNA translocation step the structure of each domain remains the same, but their relative positions change.</text>
</comment>
<dbReference type="GO" id="GO:0016887">
    <property type="term" value="F:ATP hydrolysis activity"/>
    <property type="evidence" value="ECO:0007669"/>
    <property type="project" value="RHEA"/>
</dbReference>
<protein>
    <recommendedName>
        <fullName evidence="9">Holliday junction branch migration complex subunit RuvB</fullName>
        <ecNumber evidence="9">3.6.4.-</ecNumber>
    </recommendedName>
</protein>
<keyword evidence="7 9" id="KW-0233">DNA recombination</keyword>
<dbReference type="Proteomes" id="UP000070558">
    <property type="component" value="Unassembled WGS sequence"/>
</dbReference>
<keyword evidence="1 9" id="KW-0963">Cytoplasm</keyword>
<feature type="binding site" evidence="9">
    <location>
        <position position="339"/>
    </location>
    <ligand>
        <name>DNA</name>
        <dbReference type="ChEBI" id="CHEBI:16991"/>
    </ligand>
</feature>
<dbReference type="GO" id="GO:0048476">
    <property type="term" value="C:Holliday junction resolvase complex"/>
    <property type="evidence" value="ECO:0007669"/>
    <property type="project" value="UniProtKB-UniRule"/>
</dbReference>
<feature type="region of interest" description="Head domain (RuvB-H)" evidence="9">
    <location>
        <begin position="284"/>
        <end position="364"/>
    </location>
</feature>